<dbReference type="Proteomes" id="UP000283469">
    <property type="component" value="Unassembled WGS sequence"/>
</dbReference>
<gene>
    <name evidence="2" type="ORF">D0Z70_02885</name>
</gene>
<dbReference type="SUPFAM" id="SSF46626">
    <property type="entry name" value="Cytochrome c"/>
    <property type="match status" value="1"/>
</dbReference>
<accession>A0A418YX54</accession>
<sequence length="126" mass="13319">MKGLILALAALLATPAAAKPVSFATDIAPMLKTRCAVCHLTGQEAGNLALHPKAAYASLFKRKSGESPWLLVDPKKPDTSYLVMKLEGTHLKKGGKGARMPFAAPPLDAATVALLRRWISEGATNN</sequence>
<dbReference type="PANTHER" id="PTHR35889">
    <property type="entry name" value="CYCLOINULO-OLIGOSACCHARIDE FRUCTANOTRANSFERASE-RELATED"/>
    <property type="match status" value="1"/>
</dbReference>
<dbReference type="GO" id="GO:0009055">
    <property type="term" value="F:electron transfer activity"/>
    <property type="evidence" value="ECO:0007669"/>
    <property type="project" value="InterPro"/>
</dbReference>
<dbReference type="RefSeq" id="WP_119743890.1">
    <property type="nucleotide sequence ID" value="NZ_QVRA01000002.1"/>
</dbReference>
<reference evidence="2 3" key="1">
    <citation type="submission" date="2018-08" db="EMBL/GenBank/DDBJ databases">
        <title>Sphingobium sp. EO9.</title>
        <authorList>
            <person name="Park Y."/>
            <person name="Kim K.H."/>
            <person name="Jeon C.O."/>
        </authorList>
    </citation>
    <scope>NUCLEOTIDE SEQUENCE [LARGE SCALE GENOMIC DNA]</scope>
    <source>
        <strain evidence="2 3">EO9</strain>
    </source>
</reference>
<keyword evidence="1" id="KW-0732">Signal</keyword>
<evidence type="ECO:0000313" key="3">
    <source>
        <dbReference type="Proteomes" id="UP000283469"/>
    </source>
</evidence>
<dbReference type="PANTHER" id="PTHR35889:SF3">
    <property type="entry name" value="F-BOX DOMAIN-CONTAINING PROTEIN"/>
    <property type="match status" value="1"/>
</dbReference>
<dbReference type="InterPro" id="IPR036909">
    <property type="entry name" value="Cyt_c-like_dom_sf"/>
</dbReference>
<comment type="caution">
    <text evidence="2">The sequence shown here is derived from an EMBL/GenBank/DDBJ whole genome shotgun (WGS) entry which is preliminary data.</text>
</comment>
<name>A0A418YX54_9SPHN</name>
<proteinExistence type="predicted"/>
<evidence type="ECO:0008006" key="4">
    <source>
        <dbReference type="Google" id="ProtNLM"/>
    </source>
</evidence>
<protein>
    <recommendedName>
        <fullName evidence="4">Cytochrome c domain-containing protein</fullName>
    </recommendedName>
</protein>
<dbReference type="EMBL" id="QVRA01000002">
    <property type="protein sequence ID" value="RJG57177.1"/>
    <property type="molecule type" value="Genomic_DNA"/>
</dbReference>
<dbReference type="GO" id="GO:0020037">
    <property type="term" value="F:heme binding"/>
    <property type="evidence" value="ECO:0007669"/>
    <property type="project" value="InterPro"/>
</dbReference>
<feature type="chain" id="PRO_5019307546" description="Cytochrome c domain-containing protein" evidence="1">
    <location>
        <begin position="19"/>
        <end position="126"/>
    </location>
</feature>
<feature type="signal peptide" evidence="1">
    <location>
        <begin position="1"/>
        <end position="18"/>
    </location>
</feature>
<organism evidence="2 3">
    <name type="scientific">Sphingobium terrigena</name>
    <dbReference type="NCBI Taxonomy" id="2304063"/>
    <lineage>
        <taxon>Bacteria</taxon>
        <taxon>Pseudomonadati</taxon>
        <taxon>Pseudomonadota</taxon>
        <taxon>Alphaproteobacteria</taxon>
        <taxon>Sphingomonadales</taxon>
        <taxon>Sphingomonadaceae</taxon>
        <taxon>Sphingobium</taxon>
    </lineage>
</organism>
<evidence type="ECO:0000256" key="1">
    <source>
        <dbReference type="SAM" id="SignalP"/>
    </source>
</evidence>
<evidence type="ECO:0000313" key="2">
    <source>
        <dbReference type="EMBL" id="RJG57177.1"/>
    </source>
</evidence>
<dbReference type="OrthoDB" id="9809746at2"/>
<dbReference type="AlphaFoldDB" id="A0A418YX54"/>
<keyword evidence="3" id="KW-1185">Reference proteome</keyword>